<dbReference type="Proteomes" id="UP000179095">
    <property type="component" value="Unassembled WGS sequence"/>
</dbReference>
<dbReference type="EMBL" id="METQ01000063">
    <property type="protein sequence ID" value="OGC08071.1"/>
    <property type="molecule type" value="Genomic_DNA"/>
</dbReference>
<sequence>MVNPISQAIGNHRTRSYGTADPRGIAQSLIWRRERPIIPETGLTSELLEHVFFYLVQEKVALQAIRVFTPDNFDEIFDRYQAELARLATAVNTGITTQIIIMRCPAERLPLFMEMNIRLLEEFPQDRSEILSFISKVFSAEKLDLDLTLIVIDRFVAAIMHDVSEEPKPEAKIEVAKSILQTQPLAGLPAVLEIFSHVPPPHKNILEPLIMELAKTSEGRKYLLNIFSQKDRKLLGTSEIGRKLIIQAVAMIVKRPVSARTLEDPGPLAISEWLSAANRSKLTQAPLTIEMAGRFISLVNDIQRLFKLFKAERHPRYRFSTSLLEKMSEMQRIMRRLSKTADPAGLIIPAGIIQTVFAGIAGFPLIPPQDRDFSALEEPARVFLFGIILRLVKGDVPEIERVMEVLREKKRLEPILASIDSDLSEVMDELRKLVLELVNNPGICASKF</sequence>
<organism evidence="2 3">
    <name type="scientific">candidate division WOR-1 bacterium RIFCSPLOWO2_12_FULL_45_9</name>
    <dbReference type="NCBI Taxonomy" id="1802568"/>
    <lineage>
        <taxon>Bacteria</taxon>
        <taxon>Bacillati</taxon>
        <taxon>Saganbacteria</taxon>
    </lineage>
</organism>
<comment type="caution">
    <text evidence="2">The sequence shown here is derived from an EMBL/GenBank/DDBJ whole genome shotgun (WGS) entry which is preliminary data.</text>
</comment>
<dbReference type="InterPro" id="IPR005479">
    <property type="entry name" value="CPAse_ATP-bd"/>
</dbReference>
<evidence type="ECO:0000313" key="3">
    <source>
        <dbReference type="Proteomes" id="UP000179095"/>
    </source>
</evidence>
<name>A0A1F4RIT9_UNCSA</name>
<feature type="domain" description="Carbamoyl phosphate synthase ATP-binding" evidence="1">
    <location>
        <begin position="112"/>
        <end position="119"/>
    </location>
</feature>
<protein>
    <recommendedName>
        <fullName evidence="1">Carbamoyl phosphate synthase ATP-binding domain-containing protein</fullName>
    </recommendedName>
</protein>
<dbReference type="GO" id="GO:0005524">
    <property type="term" value="F:ATP binding"/>
    <property type="evidence" value="ECO:0007669"/>
    <property type="project" value="InterPro"/>
</dbReference>
<dbReference type="STRING" id="1802568.A3F86_01680"/>
<proteinExistence type="predicted"/>
<reference evidence="2 3" key="1">
    <citation type="journal article" date="2016" name="Nat. Commun.">
        <title>Thousands of microbial genomes shed light on interconnected biogeochemical processes in an aquifer system.</title>
        <authorList>
            <person name="Anantharaman K."/>
            <person name="Brown C.T."/>
            <person name="Hug L.A."/>
            <person name="Sharon I."/>
            <person name="Castelle C.J."/>
            <person name="Probst A.J."/>
            <person name="Thomas B.C."/>
            <person name="Singh A."/>
            <person name="Wilkins M.J."/>
            <person name="Karaoz U."/>
            <person name="Brodie E.L."/>
            <person name="Williams K.H."/>
            <person name="Hubbard S.S."/>
            <person name="Banfield J.F."/>
        </authorList>
    </citation>
    <scope>NUCLEOTIDE SEQUENCE [LARGE SCALE GENOMIC DNA]</scope>
</reference>
<evidence type="ECO:0000259" key="1">
    <source>
        <dbReference type="PROSITE" id="PS00867"/>
    </source>
</evidence>
<dbReference type="AlphaFoldDB" id="A0A1F4RIT9"/>
<dbReference type="PROSITE" id="PS00867">
    <property type="entry name" value="CPSASE_2"/>
    <property type="match status" value="1"/>
</dbReference>
<accession>A0A1F4RIT9</accession>
<evidence type="ECO:0000313" key="2">
    <source>
        <dbReference type="EMBL" id="OGC08071.1"/>
    </source>
</evidence>
<gene>
    <name evidence="2" type="ORF">A3F86_01680</name>
</gene>